<dbReference type="InterPro" id="IPR029033">
    <property type="entry name" value="His_PPase_superfam"/>
</dbReference>
<name>A0A6J1NBV4_BICAN</name>
<dbReference type="NCBIfam" id="NF007553">
    <property type="entry name" value="PRK10173.1"/>
    <property type="match status" value="1"/>
</dbReference>
<dbReference type="RefSeq" id="XP_023940521.1">
    <property type="nucleotide sequence ID" value="XM_024084753.2"/>
</dbReference>
<dbReference type="OrthoDB" id="75078at2759"/>
<sequence>MAGKFVIVFMVNVFVLVYGKKLTQVVMLSRHNIRAPLIDNLEHFSPNAWPVWSYRPAHLTAKGAMLEEYMGEYLKHWLEEENLLSESCPNESEIHIYANTKHRTRESAKAFARGAFRNCDVKVHVIDSEDMDPIFNPVIHNASDAQKTAIIGEMQLKLDALQLQDPYLELENIVELKTAESCTYENICNFANVKDDIFYEVGEEPNIKGPLAQGNSIVDSFLMSYYEGMPSDQVAWGKIKTPEQWKSLAKITKENQNVRFNSTILAKDVAKPLIDYIKNILLKEKPPKFTLLHGHDSNVNSVLAAIGFKGFVLPDQYETTPLGGKVVFQKWHDDDDNKDLLKVHYVYQTTEQLRDGIKLTEENHPQWVQLEIRTCPVDEDGYCDWGNFINYLNLI</sequence>
<dbReference type="InterPro" id="IPR000560">
    <property type="entry name" value="His_Pase_clade-2"/>
</dbReference>
<evidence type="ECO:0000256" key="1">
    <source>
        <dbReference type="ARBA" id="ARBA00000032"/>
    </source>
</evidence>
<dbReference type="InterPro" id="IPR033379">
    <property type="entry name" value="Acid_Pase_AS"/>
</dbReference>
<comment type="catalytic activity">
    <reaction evidence="1">
        <text>a phosphate monoester + H2O = an alcohol + phosphate</text>
        <dbReference type="Rhea" id="RHEA:15017"/>
        <dbReference type="ChEBI" id="CHEBI:15377"/>
        <dbReference type="ChEBI" id="CHEBI:30879"/>
        <dbReference type="ChEBI" id="CHEBI:43474"/>
        <dbReference type="ChEBI" id="CHEBI:67140"/>
        <dbReference type="EC" id="3.1.3.2"/>
    </reaction>
</comment>
<accession>A0A6J1NBV4</accession>
<dbReference type="CDD" id="cd07061">
    <property type="entry name" value="HP_HAP_like"/>
    <property type="match status" value="1"/>
</dbReference>
<dbReference type="InterPro" id="IPR050645">
    <property type="entry name" value="Histidine_acid_phosphatase"/>
</dbReference>
<evidence type="ECO:0000313" key="4">
    <source>
        <dbReference type="RefSeq" id="XP_023940521.1"/>
    </source>
</evidence>
<gene>
    <name evidence="4" type="primary">LOC112047602</name>
</gene>
<dbReference type="GO" id="GO:0050308">
    <property type="term" value="F:sugar-phosphatase activity"/>
    <property type="evidence" value="ECO:0007669"/>
    <property type="project" value="TreeGrafter"/>
</dbReference>
<protein>
    <submittedName>
        <fullName evidence="4">Glucose-1-phosphatase-like</fullName>
    </submittedName>
</protein>
<dbReference type="PROSITE" id="PS00616">
    <property type="entry name" value="HIS_ACID_PHOSPHAT_1"/>
    <property type="match status" value="1"/>
</dbReference>
<dbReference type="SUPFAM" id="SSF53254">
    <property type="entry name" value="Phosphoglycerate mutase-like"/>
    <property type="match status" value="1"/>
</dbReference>
<organism evidence="3 4">
    <name type="scientific">Bicyclus anynana</name>
    <name type="common">Squinting bush brown butterfly</name>
    <dbReference type="NCBI Taxonomy" id="110368"/>
    <lineage>
        <taxon>Eukaryota</taxon>
        <taxon>Metazoa</taxon>
        <taxon>Ecdysozoa</taxon>
        <taxon>Arthropoda</taxon>
        <taxon>Hexapoda</taxon>
        <taxon>Insecta</taxon>
        <taxon>Pterygota</taxon>
        <taxon>Neoptera</taxon>
        <taxon>Endopterygota</taxon>
        <taxon>Lepidoptera</taxon>
        <taxon>Glossata</taxon>
        <taxon>Ditrysia</taxon>
        <taxon>Papilionoidea</taxon>
        <taxon>Nymphalidae</taxon>
        <taxon>Satyrinae</taxon>
        <taxon>Satyrini</taxon>
        <taxon>Mycalesina</taxon>
        <taxon>Bicyclus</taxon>
    </lineage>
</organism>
<dbReference type="GeneID" id="112047602"/>
<dbReference type="KEGG" id="bany:112047602"/>
<keyword evidence="3" id="KW-1185">Reference proteome</keyword>
<dbReference type="PANTHER" id="PTHR11567">
    <property type="entry name" value="ACID PHOSPHATASE-RELATED"/>
    <property type="match status" value="1"/>
</dbReference>
<dbReference type="GO" id="GO:0003993">
    <property type="term" value="F:acid phosphatase activity"/>
    <property type="evidence" value="ECO:0007669"/>
    <property type="project" value="UniProtKB-EC"/>
</dbReference>
<dbReference type="PROSITE" id="PS00778">
    <property type="entry name" value="HIS_ACID_PHOSPHAT_2"/>
    <property type="match status" value="1"/>
</dbReference>
<dbReference type="PANTHER" id="PTHR11567:SF135">
    <property type="entry name" value="GLUCOSE-1-PHOSPHATASE"/>
    <property type="match status" value="1"/>
</dbReference>
<dbReference type="Proteomes" id="UP001652582">
    <property type="component" value="Chromosome 8"/>
</dbReference>
<evidence type="ECO:0000256" key="2">
    <source>
        <dbReference type="ARBA" id="ARBA00005375"/>
    </source>
</evidence>
<proteinExistence type="inferred from homology"/>
<dbReference type="AlphaFoldDB" id="A0A6J1NBV4"/>
<comment type="similarity">
    <text evidence="2">Belongs to the histidine acid phosphatase family.</text>
</comment>
<evidence type="ECO:0000313" key="3">
    <source>
        <dbReference type="Proteomes" id="UP001652582"/>
    </source>
</evidence>
<dbReference type="Gene3D" id="3.40.50.1240">
    <property type="entry name" value="Phosphoglycerate mutase-like"/>
    <property type="match status" value="2"/>
</dbReference>
<reference evidence="4" key="1">
    <citation type="submission" date="2025-08" db="UniProtKB">
        <authorList>
            <consortium name="RefSeq"/>
        </authorList>
    </citation>
    <scope>IDENTIFICATION</scope>
</reference>
<dbReference type="Pfam" id="PF00328">
    <property type="entry name" value="His_Phos_2"/>
    <property type="match status" value="1"/>
</dbReference>